<dbReference type="Proteomes" id="UP000821866">
    <property type="component" value="Chromosome 10"/>
</dbReference>
<dbReference type="GO" id="GO:0008270">
    <property type="term" value="F:zinc ion binding"/>
    <property type="evidence" value="ECO:0007669"/>
    <property type="project" value="UniProtKB-KW"/>
</dbReference>
<dbReference type="VEuPathDB" id="VectorBase:LOC119181148"/>
<keyword evidence="1" id="KW-0479">Metal-binding</keyword>
<keyword evidence="4 5" id="KW-0238">DNA-binding</keyword>
<accession>A0A9J6EU85</accession>
<evidence type="ECO:0000256" key="3">
    <source>
        <dbReference type="ARBA" id="ARBA00022833"/>
    </source>
</evidence>
<feature type="region of interest" description="Disordered" evidence="6">
    <location>
        <begin position="107"/>
        <end position="136"/>
    </location>
</feature>
<dbReference type="PROSITE" id="PS50950">
    <property type="entry name" value="ZF_THAP"/>
    <property type="match status" value="1"/>
</dbReference>
<proteinExistence type="predicted"/>
<evidence type="ECO:0000259" key="7">
    <source>
        <dbReference type="PROSITE" id="PS50950"/>
    </source>
</evidence>
<comment type="caution">
    <text evidence="8">The sequence shown here is derived from an EMBL/GenBank/DDBJ whole genome shotgun (WGS) entry which is preliminary data.</text>
</comment>
<evidence type="ECO:0000256" key="4">
    <source>
        <dbReference type="ARBA" id="ARBA00023125"/>
    </source>
</evidence>
<organism evidence="8 9">
    <name type="scientific">Rhipicephalus microplus</name>
    <name type="common">Cattle tick</name>
    <name type="synonym">Boophilus microplus</name>
    <dbReference type="NCBI Taxonomy" id="6941"/>
    <lineage>
        <taxon>Eukaryota</taxon>
        <taxon>Metazoa</taxon>
        <taxon>Ecdysozoa</taxon>
        <taxon>Arthropoda</taxon>
        <taxon>Chelicerata</taxon>
        <taxon>Arachnida</taxon>
        <taxon>Acari</taxon>
        <taxon>Parasitiformes</taxon>
        <taxon>Ixodida</taxon>
        <taxon>Ixodoidea</taxon>
        <taxon>Ixodidae</taxon>
        <taxon>Rhipicephalinae</taxon>
        <taxon>Rhipicephalus</taxon>
        <taxon>Boophilus</taxon>
    </lineage>
</organism>
<feature type="compositionally biased region" description="Polar residues" evidence="6">
    <location>
        <begin position="872"/>
        <end position="905"/>
    </location>
</feature>
<gene>
    <name evidence="8" type="ORF">HPB51_017281</name>
</gene>
<dbReference type="SUPFAM" id="SSF57716">
    <property type="entry name" value="Glucocorticoid receptor-like (DNA-binding domain)"/>
    <property type="match status" value="1"/>
</dbReference>
<dbReference type="PANTHER" id="PTHR46600:SF11">
    <property type="entry name" value="THAP DOMAIN-CONTAINING PROTEIN 10"/>
    <property type="match status" value="1"/>
</dbReference>
<evidence type="ECO:0000256" key="2">
    <source>
        <dbReference type="ARBA" id="ARBA00022771"/>
    </source>
</evidence>
<dbReference type="Pfam" id="PF21787">
    <property type="entry name" value="TNP-like_RNaseH_N"/>
    <property type="match status" value="1"/>
</dbReference>
<sequence length="1291" mass="145374">MSTSRRRNYCCVVGCQTGYSRVKNQPKLSLFGVPQDEERRRLWDQNLNRADRPLQVTDAICELHFEQKYILRQYVHIIEGREVYIERGKPELRSDAVPIIIPHLLKCPDEQPTPEQSTKKRAASPPTCEDQPSKRTALQSVEPQLRFEDCESARQSDNAFELEDVVRPNDHWAMHKFRHYDGIAYVSASLSRELVSIEKTVLMNYGTDRSEVICRTYVRKTLISEKVAYNLEDAKQVLDCAESLHPCRGAGSSCISCKYVRKVILTRKSYLKRKERRNSVSTKLRVLSQRNKRMATRLLDIAGRLEEMRANNANVADKILEDKISSLPRKQQASVRACFQAAKQTSKQGMRYNQEWILECLLMKLKSPRLYQHIRKNEILMMPSNTTLKRYLRSYESAFGFNQAVMNTLKKKTASMSDLERHGGLLVDEMKLSEHFNVTASGQIQGFVDLGEFTKPEDKYQQCDHGMVIMFVPFAGKWSQIVGVFATKGNVRGDILLKILMEATILVEQAGLFVDHITCDGAPWNRKMWKLAGVSASSKKINGAIQHPVDEMRKLHFISDFPHLLKCLRNGLLQKGFATPDGLVSVHPVREAYLLDRSVRTLKVMPNLTETHLEPNSFEKMRTPFAFQLFGPYVLRGLAFYKEDIERRCGSIEATQLFFSKIQRLITVMTSRFRAEALRPASTDVAFLSNFLDFLNDWESFSDNKRHFLSESTAIGFRVTIANTLSLLKYLTESVGFKYLMTSRLSTDPVEHFFGIVRQSSGCNAHPSPDEFLITVNCLSFYNLAHSVDSANANPDMINALVTVHDRQGLKVTHKKIDDLISQGKLGEVESTIATMPEKFADHIDVTLEKSDSRLIYYTAGAQANLRETRNASHGTNADPSVRETPSQSRETPQTATTPGLQSSSTQLRVLHTTAQKIKQLPPLPPDGFKVVFRSQGGLDLTTLQPRYLLTALMQAAALTDPSTLTLRIHPVNNTCTVSAVNEKDALKLVQLQHITYDKHEYAMTAYIAPPDGSVRGVITNAYWKESPQELLADLISRNPHETILDARRMGLTRSILITFGQATVPRKIVYGGGLHLCTPYTLKVETCSNCRTIGHRTDVCIQPRTLRCPRCGQLHPKEVNPTCTPVCIICEGPHLSGTRECKHRHLPKVTRPKSPREPRSQEGVDHSLRGASTKRSEPHAGQRKGQSKSSDQPTWADKLKTPNGTRPPATNTPPAPDPRDQELRALRVEVSRLTTLLTQSPTPPSPPSQQRSPEQVTPPTAQSPNSPATHSSTPLKRNAAQTQSTIIRLT</sequence>
<keyword evidence="3" id="KW-0862">Zinc</keyword>
<feature type="compositionally biased region" description="Polar residues" evidence="6">
    <location>
        <begin position="1255"/>
        <end position="1291"/>
    </location>
</feature>
<dbReference type="PANTHER" id="PTHR46600">
    <property type="entry name" value="THAP DOMAIN-CONTAINING"/>
    <property type="match status" value="1"/>
</dbReference>
<feature type="compositionally biased region" description="Basic and acidic residues" evidence="6">
    <location>
        <begin position="1155"/>
        <end position="1181"/>
    </location>
</feature>
<feature type="region of interest" description="Disordered" evidence="6">
    <location>
        <begin position="1236"/>
        <end position="1291"/>
    </location>
</feature>
<dbReference type="Pfam" id="PF05485">
    <property type="entry name" value="THAP"/>
    <property type="match status" value="1"/>
</dbReference>
<keyword evidence="2 5" id="KW-0863">Zinc-finger</keyword>
<evidence type="ECO:0000256" key="5">
    <source>
        <dbReference type="PROSITE-ProRule" id="PRU00309"/>
    </source>
</evidence>
<dbReference type="EMBL" id="JABSTU010000002">
    <property type="protein sequence ID" value="KAH8037781.1"/>
    <property type="molecule type" value="Genomic_DNA"/>
</dbReference>
<feature type="compositionally biased region" description="Basic residues" evidence="6">
    <location>
        <begin position="1143"/>
        <end position="1154"/>
    </location>
</feature>
<keyword evidence="9" id="KW-1185">Reference proteome</keyword>
<evidence type="ECO:0000313" key="9">
    <source>
        <dbReference type="Proteomes" id="UP000821866"/>
    </source>
</evidence>
<dbReference type="VEuPathDB" id="VectorBase:LOC119175540"/>
<dbReference type="InterPro" id="IPR038441">
    <property type="entry name" value="THAP_Znf_sf"/>
</dbReference>
<name>A0A9J6EU85_RHIMP</name>
<dbReference type="Gene3D" id="6.20.210.20">
    <property type="entry name" value="THAP domain"/>
    <property type="match status" value="1"/>
</dbReference>
<dbReference type="InterPro" id="IPR048365">
    <property type="entry name" value="TNP-like_RNaseH_N"/>
</dbReference>
<protein>
    <recommendedName>
        <fullName evidence="7">THAP-type domain-containing protein</fullName>
    </recommendedName>
</protein>
<feature type="region of interest" description="Disordered" evidence="6">
    <location>
        <begin position="1143"/>
        <end position="1222"/>
    </location>
</feature>
<dbReference type="SMART" id="SM00980">
    <property type="entry name" value="THAP"/>
    <property type="match status" value="1"/>
</dbReference>
<feature type="region of interest" description="Disordered" evidence="6">
    <location>
        <begin position="867"/>
        <end position="905"/>
    </location>
</feature>
<evidence type="ECO:0000256" key="1">
    <source>
        <dbReference type="ARBA" id="ARBA00022723"/>
    </source>
</evidence>
<reference evidence="8" key="1">
    <citation type="journal article" date="2020" name="Cell">
        <title>Large-Scale Comparative Analyses of Tick Genomes Elucidate Their Genetic Diversity and Vector Capacities.</title>
        <authorList>
            <consortium name="Tick Genome and Microbiome Consortium (TIGMIC)"/>
            <person name="Jia N."/>
            <person name="Wang J."/>
            <person name="Shi W."/>
            <person name="Du L."/>
            <person name="Sun Y."/>
            <person name="Zhan W."/>
            <person name="Jiang J.F."/>
            <person name="Wang Q."/>
            <person name="Zhang B."/>
            <person name="Ji P."/>
            <person name="Bell-Sakyi L."/>
            <person name="Cui X.M."/>
            <person name="Yuan T.T."/>
            <person name="Jiang B.G."/>
            <person name="Yang W.F."/>
            <person name="Lam T.T."/>
            <person name="Chang Q.C."/>
            <person name="Ding S.J."/>
            <person name="Wang X.J."/>
            <person name="Zhu J.G."/>
            <person name="Ruan X.D."/>
            <person name="Zhao L."/>
            <person name="Wei J.T."/>
            <person name="Ye R.Z."/>
            <person name="Que T.C."/>
            <person name="Du C.H."/>
            <person name="Zhou Y.H."/>
            <person name="Cheng J.X."/>
            <person name="Dai P.F."/>
            <person name="Guo W.B."/>
            <person name="Han X.H."/>
            <person name="Huang E.J."/>
            <person name="Li L.F."/>
            <person name="Wei W."/>
            <person name="Gao Y.C."/>
            <person name="Liu J.Z."/>
            <person name="Shao H.Z."/>
            <person name="Wang X."/>
            <person name="Wang C.C."/>
            <person name="Yang T.C."/>
            <person name="Huo Q.B."/>
            <person name="Li W."/>
            <person name="Chen H.Y."/>
            <person name="Chen S.E."/>
            <person name="Zhou L.G."/>
            <person name="Ni X.B."/>
            <person name="Tian J.H."/>
            <person name="Sheng Y."/>
            <person name="Liu T."/>
            <person name="Pan Y.S."/>
            <person name="Xia L.Y."/>
            <person name="Li J."/>
            <person name="Zhao F."/>
            <person name="Cao W.C."/>
        </authorList>
    </citation>
    <scope>NUCLEOTIDE SEQUENCE</scope>
    <source>
        <strain evidence="8">Rmic-2018</strain>
    </source>
</reference>
<dbReference type="InterPro" id="IPR026516">
    <property type="entry name" value="THAP1/10"/>
</dbReference>
<feature type="domain" description="THAP-type" evidence="7">
    <location>
        <begin position="1"/>
        <end position="101"/>
    </location>
</feature>
<dbReference type="InterPro" id="IPR006612">
    <property type="entry name" value="THAP_Znf"/>
</dbReference>
<evidence type="ECO:0000256" key="6">
    <source>
        <dbReference type="SAM" id="MobiDB-lite"/>
    </source>
</evidence>
<evidence type="ECO:0000313" key="8">
    <source>
        <dbReference type="EMBL" id="KAH8037781.1"/>
    </source>
</evidence>
<reference evidence="8" key="2">
    <citation type="submission" date="2021-09" db="EMBL/GenBank/DDBJ databases">
        <authorList>
            <person name="Jia N."/>
            <person name="Wang J."/>
            <person name="Shi W."/>
            <person name="Du L."/>
            <person name="Sun Y."/>
            <person name="Zhan W."/>
            <person name="Jiang J."/>
            <person name="Wang Q."/>
            <person name="Zhang B."/>
            <person name="Ji P."/>
            <person name="Sakyi L.B."/>
            <person name="Cui X."/>
            <person name="Yuan T."/>
            <person name="Jiang B."/>
            <person name="Yang W."/>
            <person name="Lam T.T.-Y."/>
            <person name="Chang Q."/>
            <person name="Ding S."/>
            <person name="Wang X."/>
            <person name="Zhu J."/>
            <person name="Ruan X."/>
            <person name="Zhao L."/>
            <person name="Wei J."/>
            <person name="Que T."/>
            <person name="Du C."/>
            <person name="Cheng J."/>
            <person name="Dai P."/>
            <person name="Han X."/>
            <person name="Huang E."/>
            <person name="Gao Y."/>
            <person name="Liu J."/>
            <person name="Shao H."/>
            <person name="Ye R."/>
            <person name="Li L."/>
            <person name="Wei W."/>
            <person name="Wang X."/>
            <person name="Wang C."/>
            <person name="Huo Q."/>
            <person name="Li W."/>
            <person name="Guo W."/>
            <person name="Chen H."/>
            <person name="Chen S."/>
            <person name="Zhou L."/>
            <person name="Zhou L."/>
            <person name="Ni X."/>
            <person name="Tian J."/>
            <person name="Zhou Y."/>
            <person name="Sheng Y."/>
            <person name="Liu T."/>
            <person name="Pan Y."/>
            <person name="Xia L."/>
            <person name="Li J."/>
            <person name="Zhao F."/>
            <person name="Cao W."/>
        </authorList>
    </citation>
    <scope>NUCLEOTIDE SEQUENCE</scope>
    <source>
        <strain evidence="8">Rmic-2018</strain>
        <tissue evidence="8">Larvae</tissue>
    </source>
</reference>
<dbReference type="GO" id="GO:0043565">
    <property type="term" value="F:sequence-specific DNA binding"/>
    <property type="evidence" value="ECO:0007669"/>
    <property type="project" value="InterPro"/>
</dbReference>